<dbReference type="SUPFAM" id="SSF54534">
    <property type="entry name" value="FKBP-like"/>
    <property type="match status" value="1"/>
</dbReference>
<dbReference type="Gene3D" id="3.10.50.40">
    <property type="match status" value="1"/>
</dbReference>
<keyword evidence="8" id="KW-1185">Reference proteome</keyword>
<comment type="similarity">
    <text evidence="2">Belongs to the PpiC/parvulin rotamase family.</text>
</comment>
<dbReference type="PANTHER" id="PTHR47245">
    <property type="entry name" value="PEPTIDYLPROLYL ISOMERASE"/>
    <property type="match status" value="1"/>
</dbReference>
<keyword evidence="4 5" id="KW-0697">Rotamase</keyword>
<comment type="caution">
    <text evidence="7">The sequence shown here is derived from an EMBL/GenBank/DDBJ whole genome shotgun (WGS) entry which is preliminary data.</text>
</comment>
<feature type="domain" description="PpiC" evidence="6">
    <location>
        <begin position="125"/>
        <end position="222"/>
    </location>
</feature>
<dbReference type="OrthoDB" id="9769613at2"/>
<evidence type="ECO:0000256" key="3">
    <source>
        <dbReference type="ARBA" id="ARBA00013194"/>
    </source>
</evidence>
<dbReference type="InterPro" id="IPR050245">
    <property type="entry name" value="PrsA_foldase"/>
</dbReference>
<organism evidence="7 8">
    <name type="scientific">Affinibrenneria salicis</name>
    <dbReference type="NCBI Taxonomy" id="2590031"/>
    <lineage>
        <taxon>Bacteria</taxon>
        <taxon>Pseudomonadati</taxon>
        <taxon>Pseudomonadota</taxon>
        <taxon>Gammaproteobacteria</taxon>
        <taxon>Enterobacterales</taxon>
        <taxon>Pectobacteriaceae</taxon>
        <taxon>Affinibrenneria</taxon>
    </lineage>
</organism>
<evidence type="ECO:0000313" key="8">
    <source>
        <dbReference type="Proteomes" id="UP000335415"/>
    </source>
</evidence>
<accession>A0A5J5FUC4</accession>
<gene>
    <name evidence="7" type="primary">nifM</name>
    <name evidence="7" type="ORF">FJU30_19640</name>
</gene>
<protein>
    <recommendedName>
        <fullName evidence="3">peptidylprolyl isomerase</fullName>
        <ecNumber evidence="3">5.2.1.8</ecNumber>
    </recommendedName>
</protein>
<dbReference type="EMBL" id="VYKJ01000012">
    <property type="protein sequence ID" value="KAA8996876.1"/>
    <property type="molecule type" value="Genomic_DNA"/>
</dbReference>
<evidence type="ECO:0000256" key="2">
    <source>
        <dbReference type="ARBA" id="ARBA00007656"/>
    </source>
</evidence>
<dbReference type="RefSeq" id="WP_150436676.1">
    <property type="nucleotide sequence ID" value="NZ_VYKJ01000012.1"/>
</dbReference>
<dbReference type="EC" id="5.2.1.8" evidence="3"/>
<dbReference type="InterPro" id="IPR027304">
    <property type="entry name" value="Trigger_fact/SurA_dom_sf"/>
</dbReference>
<evidence type="ECO:0000256" key="5">
    <source>
        <dbReference type="PROSITE-ProRule" id="PRU00278"/>
    </source>
</evidence>
<reference evidence="7 8" key="1">
    <citation type="submission" date="2019-09" db="EMBL/GenBank/DDBJ databases">
        <authorList>
            <person name="Li Y."/>
        </authorList>
    </citation>
    <scope>NUCLEOTIDE SEQUENCE [LARGE SCALE GENOMIC DNA]</scope>
    <source>
        <strain evidence="7 8">L3-3HA</strain>
    </source>
</reference>
<evidence type="ECO:0000256" key="4">
    <source>
        <dbReference type="ARBA" id="ARBA00023110"/>
    </source>
</evidence>
<dbReference type="InterPro" id="IPR046357">
    <property type="entry name" value="PPIase_dom_sf"/>
</dbReference>
<dbReference type="GO" id="GO:0003755">
    <property type="term" value="F:peptidyl-prolyl cis-trans isomerase activity"/>
    <property type="evidence" value="ECO:0007669"/>
    <property type="project" value="UniProtKB-KW"/>
</dbReference>
<dbReference type="Proteomes" id="UP000335415">
    <property type="component" value="Unassembled WGS sequence"/>
</dbReference>
<evidence type="ECO:0000313" key="7">
    <source>
        <dbReference type="EMBL" id="KAA8996876.1"/>
    </source>
</evidence>
<comment type="catalytic activity">
    <reaction evidence="1">
        <text>[protein]-peptidylproline (omega=180) = [protein]-peptidylproline (omega=0)</text>
        <dbReference type="Rhea" id="RHEA:16237"/>
        <dbReference type="Rhea" id="RHEA-COMP:10747"/>
        <dbReference type="Rhea" id="RHEA-COMP:10748"/>
        <dbReference type="ChEBI" id="CHEBI:83833"/>
        <dbReference type="ChEBI" id="CHEBI:83834"/>
        <dbReference type="EC" id="5.2.1.8"/>
    </reaction>
</comment>
<keyword evidence="5" id="KW-0413">Isomerase</keyword>
<dbReference type="SUPFAM" id="SSF109998">
    <property type="entry name" value="Triger factor/SurA peptide-binding domain-like"/>
    <property type="match status" value="1"/>
</dbReference>
<evidence type="ECO:0000259" key="6">
    <source>
        <dbReference type="PROSITE" id="PS50198"/>
    </source>
</evidence>
<name>A0A5J5FUC4_9GAMM</name>
<evidence type="ECO:0000256" key="1">
    <source>
        <dbReference type="ARBA" id="ARBA00000971"/>
    </source>
</evidence>
<dbReference type="PROSITE" id="PS01096">
    <property type="entry name" value="PPIC_PPIASE_1"/>
    <property type="match status" value="1"/>
</dbReference>
<dbReference type="InterPro" id="IPR023058">
    <property type="entry name" value="PPIase_PpiC_CS"/>
</dbReference>
<dbReference type="InterPro" id="IPR000297">
    <property type="entry name" value="PPIase_PpiC"/>
</dbReference>
<dbReference type="NCBIfam" id="TIGR02933">
    <property type="entry name" value="nifM_nitrog"/>
    <property type="match status" value="1"/>
</dbReference>
<dbReference type="PANTHER" id="PTHR47245:SF2">
    <property type="entry name" value="PEPTIDYL-PROLYL CIS-TRANS ISOMERASE HP_0175-RELATED"/>
    <property type="match status" value="1"/>
</dbReference>
<dbReference type="AlphaFoldDB" id="A0A5J5FUC4"/>
<dbReference type="PROSITE" id="PS50198">
    <property type="entry name" value="PPIC_PPIASE_2"/>
    <property type="match status" value="1"/>
</dbReference>
<dbReference type="Pfam" id="PF00639">
    <property type="entry name" value="Rotamase"/>
    <property type="match status" value="1"/>
</dbReference>
<proteinExistence type="inferred from homology"/>
<dbReference type="InterPro" id="IPR014282">
    <property type="entry name" value="Nitrogen_fix_NifM"/>
</dbReference>
<sequence length="266" mass="30737">MNGLTAWQRYSRIKLAQQRWRCRPDQLPADDQPRFQQQLDRQIALESAVAAQAGELQESVVRAVAQRLDQELIAAGFSPDERQAIIRHHAAMEWRLTQVGDQAPAPEDAEVMRWYRRHADRFQRPEQRRTRHLLLTMEDDRDQVGQLMATLHRKLRADSGQFDTLARRYSHCPTAVEGGLIGWVSRGLLFAELERSLFTLRAGELSPPLETTLGLHLLLCEAIRPPQPLAREEALRQASAWLHQQKRQQRQRQWLRQLLAEAADDG</sequence>